<name>A0A495PUF3_9FLAO</name>
<dbReference type="OrthoDB" id="5401077at2"/>
<dbReference type="FunFam" id="3.40.50.300:FF:000006">
    <property type="entry name" value="DNA-binding transcriptional regulator NtrC"/>
    <property type="match status" value="1"/>
</dbReference>
<keyword evidence="4 9" id="KW-0238">DNA-binding</keyword>
<evidence type="ECO:0000259" key="8">
    <source>
        <dbReference type="PROSITE" id="PS50110"/>
    </source>
</evidence>
<dbReference type="CDD" id="cd00009">
    <property type="entry name" value="AAA"/>
    <property type="match status" value="1"/>
</dbReference>
<gene>
    <name evidence="9" type="ORF">BC962_1640</name>
</gene>
<dbReference type="InterPro" id="IPR003593">
    <property type="entry name" value="AAA+_ATPase"/>
</dbReference>
<keyword evidence="2" id="KW-0067">ATP-binding</keyword>
<dbReference type="Pfam" id="PF00158">
    <property type="entry name" value="Sigma54_activat"/>
    <property type="match status" value="1"/>
</dbReference>
<dbReference type="SUPFAM" id="SSF52540">
    <property type="entry name" value="P-loop containing nucleoside triphosphate hydrolases"/>
    <property type="match status" value="1"/>
</dbReference>
<dbReference type="PROSITE" id="PS00675">
    <property type="entry name" value="SIGMA54_INTERACT_1"/>
    <property type="match status" value="1"/>
</dbReference>
<dbReference type="InterPro" id="IPR025943">
    <property type="entry name" value="Sigma_54_int_dom_ATP-bd_2"/>
</dbReference>
<evidence type="ECO:0000313" key="9">
    <source>
        <dbReference type="EMBL" id="RKS53390.1"/>
    </source>
</evidence>
<keyword evidence="3" id="KW-0805">Transcription regulation</keyword>
<proteinExistence type="predicted"/>
<accession>A0A495PUF3</accession>
<feature type="domain" description="Sigma-54 factor interaction" evidence="7">
    <location>
        <begin position="145"/>
        <end position="374"/>
    </location>
</feature>
<dbReference type="RefSeq" id="WP_121345489.1">
    <property type="nucleotide sequence ID" value="NZ_RBLG01000002.1"/>
</dbReference>
<dbReference type="Gene3D" id="1.10.8.60">
    <property type="match status" value="1"/>
</dbReference>
<dbReference type="EMBL" id="RBLG01000002">
    <property type="protein sequence ID" value="RKS53390.1"/>
    <property type="molecule type" value="Genomic_DNA"/>
</dbReference>
<dbReference type="SMART" id="SM00382">
    <property type="entry name" value="AAA"/>
    <property type="match status" value="1"/>
</dbReference>
<dbReference type="GO" id="GO:0043565">
    <property type="term" value="F:sequence-specific DNA binding"/>
    <property type="evidence" value="ECO:0007669"/>
    <property type="project" value="InterPro"/>
</dbReference>
<keyword evidence="10" id="KW-1185">Reference proteome</keyword>
<dbReference type="InterPro" id="IPR002197">
    <property type="entry name" value="HTH_Fis"/>
</dbReference>
<dbReference type="InterPro" id="IPR025944">
    <property type="entry name" value="Sigma_54_int_dom_CS"/>
</dbReference>
<evidence type="ECO:0000256" key="5">
    <source>
        <dbReference type="ARBA" id="ARBA00023163"/>
    </source>
</evidence>
<dbReference type="PANTHER" id="PTHR32071">
    <property type="entry name" value="TRANSCRIPTIONAL REGULATORY PROTEIN"/>
    <property type="match status" value="1"/>
</dbReference>
<dbReference type="Gene3D" id="3.40.50.2300">
    <property type="match status" value="1"/>
</dbReference>
<dbReference type="PROSITE" id="PS00688">
    <property type="entry name" value="SIGMA54_INTERACT_3"/>
    <property type="match status" value="1"/>
</dbReference>
<dbReference type="InterPro" id="IPR002078">
    <property type="entry name" value="Sigma_54_int"/>
</dbReference>
<dbReference type="InterPro" id="IPR009057">
    <property type="entry name" value="Homeodomain-like_sf"/>
</dbReference>
<dbReference type="Gene3D" id="3.40.50.300">
    <property type="entry name" value="P-loop containing nucleotide triphosphate hydrolases"/>
    <property type="match status" value="1"/>
</dbReference>
<dbReference type="SUPFAM" id="SSF46689">
    <property type="entry name" value="Homeodomain-like"/>
    <property type="match status" value="1"/>
</dbReference>
<dbReference type="GO" id="GO:0000160">
    <property type="term" value="P:phosphorelay signal transduction system"/>
    <property type="evidence" value="ECO:0007669"/>
    <property type="project" value="InterPro"/>
</dbReference>
<evidence type="ECO:0000256" key="6">
    <source>
        <dbReference type="PROSITE-ProRule" id="PRU00169"/>
    </source>
</evidence>
<keyword evidence="5" id="KW-0804">Transcription</keyword>
<dbReference type="PROSITE" id="PS50110">
    <property type="entry name" value="RESPONSE_REGULATORY"/>
    <property type="match status" value="1"/>
</dbReference>
<evidence type="ECO:0000256" key="1">
    <source>
        <dbReference type="ARBA" id="ARBA00022741"/>
    </source>
</evidence>
<protein>
    <submittedName>
        <fullName evidence="9">DNA-binding NtrC family response regulator</fullName>
    </submittedName>
</protein>
<evidence type="ECO:0000256" key="2">
    <source>
        <dbReference type="ARBA" id="ARBA00022840"/>
    </source>
</evidence>
<dbReference type="SMART" id="SM00448">
    <property type="entry name" value="REC"/>
    <property type="match status" value="1"/>
</dbReference>
<dbReference type="AlphaFoldDB" id="A0A495PUF3"/>
<evidence type="ECO:0000256" key="4">
    <source>
        <dbReference type="ARBA" id="ARBA00023125"/>
    </source>
</evidence>
<dbReference type="GO" id="GO:0006355">
    <property type="term" value="P:regulation of DNA-templated transcription"/>
    <property type="evidence" value="ECO:0007669"/>
    <property type="project" value="InterPro"/>
</dbReference>
<reference evidence="9 10" key="1">
    <citation type="submission" date="2018-10" db="EMBL/GenBank/DDBJ databases">
        <title>Genomic Encyclopedia of Archaeal and Bacterial Type Strains, Phase II (KMG-II): from individual species to whole genera.</title>
        <authorList>
            <person name="Goeker M."/>
        </authorList>
    </citation>
    <scope>NUCLEOTIDE SEQUENCE [LARGE SCALE GENOMIC DNA]</scope>
    <source>
        <strain evidence="9 10">DSM 19839</strain>
    </source>
</reference>
<dbReference type="InterPro" id="IPR058031">
    <property type="entry name" value="AAA_lid_NorR"/>
</dbReference>
<dbReference type="Pfam" id="PF02954">
    <property type="entry name" value="HTH_8"/>
    <property type="match status" value="1"/>
</dbReference>
<dbReference type="PROSITE" id="PS00676">
    <property type="entry name" value="SIGMA54_INTERACT_2"/>
    <property type="match status" value="1"/>
</dbReference>
<organism evidence="9 10">
    <name type="scientific">Gillisia mitskevichiae</name>
    <dbReference type="NCBI Taxonomy" id="270921"/>
    <lineage>
        <taxon>Bacteria</taxon>
        <taxon>Pseudomonadati</taxon>
        <taxon>Bacteroidota</taxon>
        <taxon>Flavobacteriia</taxon>
        <taxon>Flavobacteriales</taxon>
        <taxon>Flavobacteriaceae</taxon>
        <taxon>Gillisia</taxon>
    </lineage>
</organism>
<keyword evidence="1" id="KW-0547">Nucleotide-binding</keyword>
<dbReference type="InterPro" id="IPR011006">
    <property type="entry name" value="CheY-like_superfamily"/>
</dbReference>
<sequence>MQLKKENILIVDDDINIRELLQRHLQSWNYHTYKAVSVKEAVGILRDTKIDLLITDLRMPEIDGSELIKFVSEHYPKLPKLVITGYPSVQDSLSAIKSGVVDYLTKPFTKAELEQAINKSVDGKTDVVTSLSKAENLKDSTYGEIIGNSEKIHDVIQIIERVKDNKATIFIKGESGTGKELVARAIHYQGKFSRAPFITVNCGGIPENLLEAELFGYTKGAFTGAEKNRDGFFQAANGGTIFLDEIGNASTAVQSRLLRVLQEKEVVKVGAQKAEKIDIRIIAATNSDLKEMIKKETFREDLYYRLTVVEIDVAPLRERKEDILLLVEKFLFKYGVEYKDRFIKISPEASAILERYDWPGNIRELENVIQRAVIMCDKIVDVENLPDSLKYSIQFPDNELLPLKDMEKLYIQKVLNATNNNKTKAAEILGIDRKTIRMKLED</sequence>
<dbReference type="GO" id="GO:0005524">
    <property type="term" value="F:ATP binding"/>
    <property type="evidence" value="ECO:0007669"/>
    <property type="project" value="UniProtKB-KW"/>
</dbReference>
<dbReference type="Proteomes" id="UP000276282">
    <property type="component" value="Unassembled WGS sequence"/>
</dbReference>
<comment type="caution">
    <text evidence="9">The sequence shown here is derived from an EMBL/GenBank/DDBJ whole genome shotgun (WGS) entry which is preliminary data.</text>
</comment>
<keyword evidence="6" id="KW-0597">Phosphoprotein</keyword>
<dbReference type="Pfam" id="PF00072">
    <property type="entry name" value="Response_reg"/>
    <property type="match status" value="1"/>
</dbReference>
<dbReference type="InterPro" id="IPR001789">
    <property type="entry name" value="Sig_transdc_resp-reg_receiver"/>
</dbReference>
<dbReference type="InterPro" id="IPR027417">
    <property type="entry name" value="P-loop_NTPase"/>
</dbReference>
<dbReference type="PROSITE" id="PS50045">
    <property type="entry name" value="SIGMA54_INTERACT_4"/>
    <property type="match status" value="1"/>
</dbReference>
<evidence type="ECO:0000259" key="7">
    <source>
        <dbReference type="PROSITE" id="PS50045"/>
    </source>
</evidence>
<dbReference type="Pfam" id="PF25601">
    <property type="entry name" value="AAA_lid_14"/>
    <property type="match status" value="1"/>
</dbReference>
<evidence type="ECO:0000313" key="10">
    <source>
        <dbReference type="Proteomes" id="UP000276282"/>
    </source>
</evidence>
<dbReference type="SUPFAM" id="SSF52172">
    <property type="entry name" value="CheY-like"/>
    <property type="match status" value="1"/>
</dbReference>
<dbReference type="InterPro" id="IPR025662">
    <property type="entry name" value="Sigma_54_int_dom_ATP-bd_1"/>
</dbReference>
<evidence type="ECO:0000256" key="3">
    <source>
        <dbReference type="ARBA" id="ARBA00023015"/>
    </source>
</evidence>
<feature type="modified residue" description="4-aspartylphosphate" evidence="6">
    <location>
        <position position="56"/>
    </location>
</feature>
<feature type="domain" description="Response regulatory" evidence="8">
    <location>
        <begin position="7"/>
        <end position="121"/>
    </location>
</feature>
<dbReference type="Gene3D" id="1.10.10.60">
    <property type="entry name" value="Homeodomain-like"/>
    <property type="match status" value="1"/>
</dbReference>
<dbReference type="PANTHER" id="PTHR32071:SF119">
    <property type="entry name" value="SIGMA L-DEPENDENT TRANSCRIPTIONAL REGULATOR YPLP-RELATED"/>
    <property type="match status" value="1"/>
</dbReference>
<dbReference type="PRINTS" id="PR01590">
    <property type="entry name" value="HTHFIS"/>
</dbReference>